<evidence type="ECO:0000313" key="16">
    <source>
        <dbReference type="EMBL" id="KAE9361169.1"/>
    </source>
</evidence>
<evidence type="ECO:0000313" key="17">
    <source>
        <dbReference type="Proteomes" id="UP000433483"/>
    </source>
</evidence>
<dbReference type="OrthoDB" id="120103at2759"/>
<evidence type="ECO:0000256" key="4">
    <source>
        <dbReference type="ARBA" id="ARBA00023136"/>
    </source>
</evidence>
<dbReference type="EMBL" id="QXFW01000179">
    <property type="protein sequence ID" value="KAE9021706.1"/>
    <property type="molecule type" value="Genomic_DNA"/>
</dbReference>
<evidence type="ECO:0000313" key="9">
    <source>
        <dbReference type="EMBL" id="KAE9123632.1"/>
    </source>
</evidence>
<dbReference type="Proteomes" id="UP000488956">
    <property type="component" value="Unassembled WGS sequence"/>
</dbReference>
<evidence type="ECO:0000313" key="21">
    <source>
        <dbReference type="Proteomes" id="UP000441208"/>
    </source>
</evidence>
<evidence type="ECO:0000313" key="25">
    <source>
        <dbReference type="Proteomes" id="UP000488956"/>
    </source>
</evidence>
<dbReference type="InterPro" id="IPR036640">
    <property type="entry name" value="ABC1_TM_sf"/>
</dbReference>
<evidence type="ECO:0000256" key="5">
    <source>
        <dbReference type="SAM" id="Phobius"/>
    </source>
</evidence>
<evidence type="ECO:0000313" key="19">
    <source>
        <dbReference type="Proteomes" id="UP000440367"/>
    </source>
</evidence>
<evidence type="ECO:0000256" key="6">
    <source>
        <dbReference type="SAM" id="SignalP"/>
    </source>
</evidence>
<dbReference type="EMBL" id="QXFY01000031">
    <property type="protein sequence ID" value="KAE9361169.1"/>
    <property type="molecule type" value="Genomic_DNA"/>
</dbReference>
<comment type="caution">
    <text evidence="8">The sequence shown here is derived from an EMBL/GenBank/DDBJ whole genome shotgun (WGS) entry which is preliminary data.</text>
</comment>
<dbReference type="EMBL" id="QXGE01000243">
    <property type="protein sequence ID" value="KAE9318802.1"/>
    <property type="molecule type" value="Genomic_DNA"/>
</dbReference>
<name>A0A6A3LQV4_9STRA</name>
<evidence type="ECO:0000313" key="12">
    <source>
        <dbReference type="EMBL" id="KAE9222245.1"/>
    </source>
</evidence>
<dbReference type="Pfam" id="PF00664">
    <property type="entry name" value="ABC_membrane"/>
    <property type="match status" value="1"/>
</dbReference>
<reference evidence="22 23" key="1">
    <citation type="submission" date="2018-09" db="EMBL/GenBank/DDBJ databases">
        <title>Genomic investigation of the strawberry pathogen Phytophthora fragariae indicates pathogenicity is determined by transcriptional variation in three key races.</title>
        <authorList>
            <person name="Adams T.M."/>
            <person name="Armitage A.D."/>
            <person name="Sobczyk M.K."/>
            <person name="Bates H.J."/>
            <person name="Dunwell J.M."/>
            <person name="Nellist C.F."/>
            <person name="Harrison R.J."/>
        </authorList>
    </citation>
    <scope>NUCLEOTIDE SEQUENCE [LARGE SCALE GENOMIC DNA]</scope>
    <source>
        <strain evidence="15 18">A4</strain>
        <strain evidence="13 19">BC-1</strain>
        <strain evidence="14 23">BC-23</strain>
        <strain evidence="12 17">NOV-27</strain>
        <strain evidence="11 20">NOV-5</strain>
        <strain evidence="9 21">NOV-71</strain>
        <strain evidence="16 24">NOV-77</strain>
        <strain evidence="10 25">ONT-3</strain>
        <strain evidence="8 22">SCRP245</strain>
    </source>
</reference>
<dbReference type="GO" id="GO:0140359">
    <property type="term" value="F:ABC-type transporter activity"/>
    <property type="evidence" value="ECO:0007669"/>
    <property type="project" value="InterPro"/>
</dbReference>
<evidence type="ECO:0000313" key="11">
    <source>
        <dbReference type="EMBL" id="KAE9149440.1"/>
    </source>
</evidence>
<dbReference type="EMBL" id="QXFX01000233">
    <property type="protein sequence ID" value="KAE9124495.1"/>
    <property type="molecule type" value="Genomic_DNA"/>
</dbReference>
<evidence type="ECO:0000259" key="7">
    <source>
        <dbReference type="PROSITE" id="PS50929"/>
    </source>
</evidence>
<dbReference type="EMBL" id="QXGC01000025">
    <property type="protein sequence ID" value="KAE9254305.1"/>
    <property type="molecule type" value="Genomic_DNA"/>
</dbReference>
<comment type="subcellular location">
    <subcellularLocation>
        <location evidence="1">Membrane</location>
        <topology evidence="1">Multi-pass membrane protein</topology>
    </subcellularLocation>
</comment>
<protein>
    <recommendedName>
        <fullName evidence="7">ABC transmembrane type-1 domain-containing protein</fullName>
    </recommendedName>
</protein>
<evidence type="ECO:0000256" key="3">
    <source>
        <dbReference type="ARBA" id="ARBA00022989"/>
    </source>
</evidence>
<dbReference type="Proteomes" id="UP000476176">
    <property type="component" value="Unassembled WGS sequence"/>
</dbReference>
<evidence type="ECO:0000313" key="23">
    <source>
        <dbReference type="Proteomes" id="UP000476176"/>
    </source>
</evidence>
<keyword evidence="2 5" id="KW-0812">Transmembrane</keyword>
<dbReference type="Proteomes" id="UP000441208">
    <property type="component" value="Unassembled WGS sequence"/>
</dbReference>
<proteinExistence type="predicted"/>
<dbReference type="PANTHER" id="PTHR24221">
    <property type="entry name" value="ATP-BINDING CASSETTE SUB-FAMILY B"/>
    <property type="match status" value="1"/>
</dbReference>
<dbReference type="Proteomes" id="UP000440732">
    <property type="component" value="Unassembled WGS sequence"/>
</dbReference>
<dbReference type="PROSITE" id="PS50929">
    <property type="entry name" value="ABC_TM1F"/>
    <property type="match status" value="1"/>
</dbReference>
<keyword evidence="4 5" id="KW-0472">Membrane</keyword>
<dbReference type="GO" id="GO:0016020">
    <property type="term" value="C:membrane"/>
    <property type="evidence" value="ECO:0007669"/>
    <property type="project" value="UniProtKB-SubCell"/>
</dbReference>
<keyword evidence="17" id="KW-1185">Reference proteome</keyword>
<evidence type="ECO:0000313" key="10">
    <source>
        <dbReference type="EMBL" id="KAE9124495.1"/>
    </source>
</evidence>
<dbReference type="Proteomes" id="UP000437068">
    <property type="component" value="Unassembled WGS sequence"/>
</dbReference>
<evidence type="ECO:0000256" key="1">
    <source>
        <dbReference type="ARBA" id="ARBA00004141"/>
    </source>
</evidence>
<dbReference type="EMBL" id="QXGD01000292">
    <property type="protein sequence ID" value="KAE9244461.1"/>
    <property type="molecule type" value="Genomic_DNA"/>
</dbReference>
<evidence type="ECO:0000313" key="8">
    <source>
        <dbReference type="EMBL" id="KAE9021706.1"/>
    </source>
</evidence>
<evidence type="ECO:0000313" key="18">
    <source>
        <dbReference type="Proteomes" id="UP000437068"/>
    </source>
</evidence>
<dbReference type="Proteomes" id="UP000433483">
    <property type="component" value="Unassembled WGS sequence"/>
</dbReference>
<organism evidence="8 22">
    <name type="scientific">Phytophthora fragariae</name>
    <dbReference type="NCBI Taxonomy" id="53985"/>
    <lineage>
        <taxon>Eukaryota</taxon>
        <taxon>Sar</taxon>
        <taxon>Stramenopiles</taxon>
        <taxon>Oomycota</taxon>
        <taxon>Peronosporomycetes</taxon>
        <taxon>Peronosporales</taxon>
        <taxon>Peronosporaceae</taxon>
        <taxon>Phytophthora</taxon>
    </lineage>
</organism>
<dbReference type="Proteomes" id="UP000486351">
    <property type="component" value="Unassembled WGS sequence"/>
</dbReference>
<keyword evidence="3 5" id="KW-1133">Transmembrane helix</keyword>
<evidence type="ECO:0000313" key="13">
    <source>
        <dbReference type="EMBL" id="KAE9244461.1"/>
    </source>
</evidence>
<feature type="signal peptide" evidence="6">
    <location>
        <begin position="1"/>
        <end position="16"/>
    </location>
</feature>
<feature type="domain" description="ABC transmembrane type-1" evidence="7">
    <location>
        <begin position="1"/>
        <end position="123"/>
    </location>
</feature>
<evidence type="ECO:0000313" key="14">
    <source>
        <dbReference type="EMBL" id="KAE9254305.1"/>
    </source>
</evidence>
<evidence type="ECO:0000313" key="15">
    <source>
        <dbReference type="EMBL" id="KAE9318802.1"/>
    </source>
</evidence>
<dbReference type="InterPro" id="IPR011527">
    <property type="entry name" value="ABC1_TM_dom"/>
</dbReference>
<feature type="transmembrane region" description="Helical" evidence="5">
    <location>
        <begin position="79"/>
        <end position="98"/>
    </location>
</feature>
<dbReference type="InterPro" id="IPR039421">
    <property type="entry name" value="Type_1_exporter"/>
</dbReference>
<dbReference type="EMBL" id="QXFZ01000272">
    <property type="protein sequence ID" value="KAE9123632.1"/>
    <property type="molecule type" value="Genomic_DNA"/>
</dbReference>
<gene>
    <name evidence="15" type="ORF">PF001_g6179</name>
    <name evidence="13" type="ORF">PF002_g7737</name>
    <name evidence="14" type="ORF">PF004_g1077</name>
    <name evidence="12" type="ORF">PF005_g6765</name>
    <name evidence="11" type="ORF">PF006_g6073</name>
    <name evidence="9" type="ORF">PF007_g6983</name>
    <name evidence="16" type="ORF">PF008_g1299</name>
    <name evidence="10" type="ORF">PF010_g5979</name>
    <name evidence="8" type="ORF">PF011_g4809</name>
</gene>
<evidence type="ECO:0000313" key="24">
    <source>
        <dbReference type="Proteomes" id="UP000486351"/>
    </source>
</evidence>
<dbReference type="GO" id="GO:0005524">
    <property type="term" value="F:ATP binding"/>
    <property type="evidence" value="ECO:0007669"/>
    <property type="project" value="InterPro"/>
</dbReference>
<evidence type="ECO:0000256" key="2">
    <source>
        <dbReference type="ARBA" id="ARBA00022692"/>
    </source>
</evidence>
<dbReference type="EMBL" id="QXGA01000239">
    <property type="protein sequence ID" value="KAE9149440.1"/>
    <property type="molecule type" value="Genomic_DNA"/>
</dbReference>
<accession>A0A6A3LQV4</accession>
<dbReference type="SUPFAM" id="SSF90123">
    <property type="entry name" value="ABC transporter transmembrane region"/>
    <property type="match status" value="1"/>
</dbReference>
<dbReference type="Proteomes" id="UP000460718">
    <property type="component" value="Unassembled WGS sequence"/>
</dbReference>
<evidence type="ECO:0000313" key="22">
    <source>
        <dbReference type="Proteomes" id="UP000460718"/>
    </source>
</evidence>
<dbReference type="Proteomes" id="UP000440367">
    <property type="component" value="Unassembled WGS sequence"/>
</dbReference>
<evidence type="ECO:0000313" key="20">
    <source>
        <dbReference type="Proteomes" id="UP000440732"/>
    </source>
</evidence>
<dbReference type="Gene3D" id="1.20.1560.10">
    <property type="entry name" value="ABC transporter type 1, transmembrane domain"/>
    <property type="match status" value="1"/>
</dbReference>
<dbReference type="EMBL" id="QXGB01000259">
    <property type="protein sequence ID" value="KAE9222245.1"/>
    <property type="molecule type" value="Genomic_DNA"/>
</dbReference>
<dbReference type="AlphaFoldDB" id="A0A6A3LQV4"/>
<keyword evidence="6" id="KW-0732">Signal</keyword>
<sequence>MLAVFSFLIMGQAARGRQMKTAGGLSDELSEVRAHASEALSNIRTVASLGLEKSLSSMFSDLLEKPLTRGRRQAHVNGFALGFSSFILFAAYALAFWFGGKLVDDGDITFKELVRTLMAFVMAWRGHNVHRRLGSCAQCWKSDREPSRQRTPINSFDESSL</sequence>
<dbReference type="PANTHER" id="PTHR24221:SF620">
    <property type="entry name" value="ABC TRANSMEMBRANE TYPE-1 DOMAIN-CONTAINING PROTEIN"/>
    <property type="match status" value="1"/>
</dbReference>
<feature type="chain" id="PRO_5033521929" description="ABC transmembrane type-1 domain-containing protein" evidence="6">
    <location>
        <begin position="17"/>
        <end position="161"/>
    </location>
</feature>